<dbReference type="EMBL" id="DS469645">
    <property type="protein sequence ID" value="EDO37510.1"/>
    <property type="molecule type" value="Genomic_DNA"/>
</dbReference>
<name>A7SFJ2_NEMVE</name>
<accession>A7SFJ2</accession>
<feature type="transmembrane region" description="Helical" evidence="1">
    <location>
        <begin position="21"/>
        <end position="40"/>
    </location>
</feature>
<dbReference type="PANTHER" id="PTHR42912">
    <property type="entry name" value="METHYLTRANSFERASE"/>
    <property type="match status" value="1"/>
</dbReference>
<sequence length="311" mass="35627">MTLKRSRTRTPRWSSLFSRRCIIVSAILTLVFLIFVSSQIRLDLEEKSFFRKIKLVKHSWFERQYVGSWIQGKLLAMKWESYVDAYCKQGKSLALGKSYTEDDYLDWTVKIAEQLGFKDGHSIFDNGCGCGAFLAAFNLTYNNVKVGGLDLSNGAITFAKETFPQFKDNFKVGSVEDLSFVATETFDHAMTFFTFPYVSPEVQCKAVKEMVRIVKPGGTLYVGHNLESDCFKNHIGIYTLPLCFWNEQCLAGSDDIEEIYYIKERDLFGVVKYCPEKSAVFIRKKGVEKQLKQHAGKYYCDSKFPPSGRKN</sequence>
<dbReference type="OrthoDB" id="66144at2759"/>
<reference evidence="3 4" key="1">
    <citation type="journal article" date="2007" name="Science">
        <title>Sea anemone genome reveals ancestral eumetazoan gene repertoire and genomic organization.</title>
        <authorList>
            <person name="Putnam N.H."/>
            <person name="Srivastava M."/>
            <person name="Hellsten U."/>
            <person name="Dirks B."/>
            <person name="Chapman J."/>
            <person name="Salamov A."/>
            <person name="Terry A."/>
            <person name="Shapiro H."/>
            <person name="Lindquist E."/>
            <person name="Kapitonov V.V."/>
            <person name="Jurka J."/>
            <person name="Genikhovich G."/>
            <person name="Grigoriev I.V."/>
            <person name="Lucas S.M."/>
            <person name="Steele R.E."/>
            <person name="Finnerty J.R."/>
            <person name="Technau U."/>
            <person name="Martindale M.Q."/>
            <person name="Rokhsar D.S."/>
        </authorList>
    </citation>
    <scope>NUCLEOTIDE SEQUENCE [LARGE SCALE GENOMIC DNA]</scope>
    <source>
        <strain evidence="4">CH2 X CH6</strain>
    </source>
</reference>
<evidence type="ECO:0000313" key="4">
    <source>
        <dbReference type="Proteomes" id="UP000001593"/>
    </source>
</evidence>
<dbReference type="Proteomes" id="UP000001593">
    <property type="component" value="Unassembled WGS sequence"/>
</dbReference>
<dbReference type="GO" id="GO:0008168">
    <property type="term" value="F:methyltransferase activity"/>
    <property type="evidence" value="ECO:0000318"/>
    <property type="project" value="GO_Central"/>
</dbReference>
<keyword evidence="1" id="KW-0472">Membrane</keyword>
<dbReference type="PANTHER" id="PTHR42912:SF83">
    <property type="entry name" value="METHYLTRANSFERASE TYPE 11 DOMAIN-CONTAINING PROTEIN"/>
    <property type="match status" value="1"/>
</dbReference>
<dbReference type="eggNOG" id="ENOG502SW9G">
    <property type="taxonomic scope" value="Eukaryota"/>
</dbReference>
<feature type="domain" description="Methyltransferase" evidence="2">
    <location>
        <begin position="123"/>
        <end position="218"/>
    </location>
</feature>
<dbReference type="Gene3D" id="3.40.50.150">
    <property type="entry name" value="Vaccinia Virus protein VP39"/>
    <property type="match status" value="1"/>
</dbReference>
<evidence type="ECO:0000256" key="1">
    <source>
        <dbReference type="SAM" id="Phobius"/>
    </source>
</evidence>
<dbReference type="HOGENOM" id="CLU_895171_0_0_1"/>
<dbReference type="SUPFAM" id="SSF53335">
    <property type="entry name" value="S-adenosyl-L-methionine-dependent methyltransferases"/>
    <property type="match status" value="1"/>
</dbReference>
<dbReference type="CDD" id="cd02440">
    <property type="entry name" value="AdoMet_MTases"/>
    <property type="match status" value="1"/>
</dbReference>
<dbReference type="Pfam" id="PF13649">
    <property type="entry name" value="Methyltransf_25"/>
    <property type="match status" value="1"/>
</dbReference>
<dbReference type="InterPro" id="IPR041698">
    <property type="entry name" value="Methyltransf_25"/>
</dbReference>
<protein>
    <recommendedName>
        <fullName evidence="2">Methyltransferase domain-containing protein</fullName>
    </recommendedName>
</protein>
<dbReference type="AlphaFoldDB" id="A7SFJ2"/>
<keyword evidence="1" id="KW-0812">Transmembrane</keyword>
<proteinExistence type="predicted"/>
<gene>
    <name evidence="3" type="ORF">NEMVEDRAFT_v1g244912</name>
</gene>
<evidence type="ECO:0000259" key="2">
    <source>
        <dbReference type="Pfam" id="PF13649"/>
    </source>
</evidence>
<evidence type="ECO:0000313" key="3">
    <source>
        <dbReference type="EMBL" id="EDO37510.1"/>
    </source>
</evidence>
<dbReference type="OMA" id="QCKAVKE"/>
<keyword evidence="4" id="KW-1185">Reference proteome</keyword>
<organism evidence="3 4">
    <name type="scientific">Nematostella vectensis</name>
    <name type="common">Starlet sea anemone</name>
    <dbReference type="NCBI Taxonomy" id="45351"/>
    <lineage>
        <taxon>Eukaryota</taxon>
        <taxon>Metazoa</taxon>
        <taxon>Cnidaria</taxon>
        <taxon>Anthozoa</taxon>
        <taxon>Hexacorallia</taxon>
        <taxon>Actiniaria</taxon>
        <taxon>Edwardsiidae</taxon>
        <taxon>Nematostella</taxon>
    </lineage>
</organism>
<dbReference type="InParanoid" id="A7SFJ2"/>
<dbReference type="InterPro" id="IPR029063">
    <property type="entry name" value="SAM-dependent_MTases_sf"/>
</dbReference>
<keyword evidence="1" id="KW-1133">Transmembrane helix</keyword>
<dbReference type="KEGG" id="nve:5508993"/>
<dbReference type="InterPro" id="IPR050508">
    <property type="entry name" value="Methyltransf_Superfamily"/>
</dbReference>